<reference evidence="1" key="1">
    <citation type="journal article" date="2020" name="mSystems">
        <title>Genome- and Community-Level Interaction Insights into Carbon Utilization and Element Cycling Functions of Hydrothermarchaeota in Hydrothermal Sediment.</title>
        <authorList>
            <person name="Zhou Z."/>
            <person name="Liu Y."/>
            <person name="Xu W."/>
            <person name="Pan J."/>
            <person name="Luo Z.H."/>
            <person name="Li M."/>
        </authorList>
    </citation>
    <scope>NUCLEOTIDE SEQUENCE [LARGE SCALE GENOMIC DNA]</scope>
    <source>
        <strain evidence="1">SpSt-1071</strain>
    </source>
</reference>
<name>A0A7C5RDU2_9DEIN</name>
<organism evidence="1">
    <name type="scientific">Thermus caliditerrae</name>
    <dbReference type="NCBI Taxonomy" id="1330700"/>
    <lineage>
        <taxon>Bacteria</taxon>
        <taxon>Thermotogati</taxon>
        <taxon>Deinococcota</taxon>
        <taxon>Deinococci</taxon>
        <taxon>Thermales</taxon>
        <taxon>Thermaceae</taxon>
        <taxon>Thermus</taxon>
    </lineage>
</organism>
<protein>
    <submittedName>
        <fullName evidence="1">Uncharacterized protein</fullName>
    </submittedName>
</protein>
<gene>
    <name evidence="1" type="ORF">ENM28_02130</name>
</gene>
<accession>A0A7C5RDU2</accession>
<proteinExistence type="predicted"/>
<comment type="caution">
    <text evidence="1">The sequence shown here is derived from an EMBL/GenBank/DDBJ whole genome shotgun (WGS) entry which is preliminary data.</text>
</comment>
<sequence>MRRPNPHTRAAKDLRDRARFRKALRRGLDLRKALEAATDGGKPAVKASAALNRVEEALRTGKLYPVRFRTHLGEAILKALVGEGYLRVERRERRPGEKARGVPDERFAPWVSYRLTRKGQEFLQGGLQREAVRADREER</sequence>
<dbReference type="EMBL" id="DRXE01000078">
    <property type="protein sequence ID" value="HHM67518.1"/>
    <property type="molecule type" value="Genomic_DNA"/>
</dbReference>
<dbReference type="AlphaFoldDB" id="A0A7C5RDU2"/>
<evidence type="ECO:0000313" key="1">
    <source>
        <dbReference type="EMBL" id="HHM67518.1"/>
    </source>
</evidence>